<proteinExistence type="predicted"/>
<evidence type="ECO:0000313" key="2">
    <source>
        <dbReference type="EMBL" id="MBD3868502.1"/>
    </source>
</evidence>
<feature type="domain" description="WLM" evidence="1">
    <location>
        <begin position="90"/>
        <end position="145"/>
    </location>
</feature>
<organism evidence="2 3">
    <name type="scientific">Candidatus Polarisedimenticola svalbardensis</name>
    <dbReference type="NCBI Taxonomy" id="2886004"/>
    <lineage>
        <taxon>Bacteria</taxon>
        <taxon>Pseudomonadati</taxon>
        <taxon>Acidobacteriota</taxon>
        <taxon>Candidatus Polarisedimenticolia</taxon>
        <taxon>Candidatus Polarisedimenticolales</taxon>
        <taxon>Candidatus Polarisedimenticolaceae</taxon>
        <taxon>Candidatus Polarisedimenticola</taxon>
    </lineage>
</organism>
<dbReference type="Proteomes" id="UP000648239">
    <property type="component" value="Unassembled WGS sequence"/>
</dbReference>
<comment type="caution">
    <text evidence="2">The sequence shown here is derived from an EMBL/GenBank/DDBJ whole genome shotgun (WGS) entry which is preliminary data.</text>
</comment>
<dbReference type="AlphaFoldDB" id="A0A8J7CDB7"/>
<dbReference type="EMBL" id="JACXWD010000033">
    <property type="protein sequence ID" value="MBD3868502.1"/>
    <property type="molecule type" value="Genomic_DNA"/>
</dbReference>
<reference evidence="2 3" key="1">
    <citation type="submission" date="2020-08" db="EMBL/GenBank/DDBJ databases">
        <title>Acidobacteriota in marine sediments use diverse sulfur dissimilation pathways.</title>
        <authorList>
            <person name="Wasmund K."/>
        </authorList>
    </citation>
    <scope>NUCLEOTIDE SEQUENCE [LARGE SCALE GENOMIC DNA]</scope>
    <source>
        <strain evidence="2">MAG AM4</strain>
    </source>
</reference>
<dbReference type="InterPro" id="IPR013536">
    <property type="entry name" value="WLM_dom"/>
</dbReference>
<sequence length="169" mass="19741">MSRPAQLKLFESDTLKAVPPPTARLKRLAAIPPRVATPRERREDENREVMERINRWGRVLAKRFGLRLMGIEAERHGQNAHFGICYQDGLIRIRLRHAVTGKLLKESSLVDTLCHELGHLRHFDHSDAFWRYYRKILNEARRLGYYRPGPVRNGPVPVQRLLFDLEETA</sequence>
<accession>A0A8J7CDB7</accession>
<gene>
    <name evidence="2" type="ORF">IFK94_10300</name>
</gene>
<dbReference type="Pfam" id="PF08325">
    <property type="entry name" value="WLM"/>
    <property type="match status" value="1"/>
</dbReference>
<protein>
    <submittedName>
        <fullName evidence="2">DUF45 domain-containing protein</fullName>
    </submittedName>
</protein>
<name>A0A8J7CDB7_9BACT</name>
<dbReference type="Gene3D" id="3.30.2010.10">
    <property type="entry name" value="Metalloproteases ('zincins'), catalytic domain"/>
    <property type="match status" value="1"/>
</dbReference>
<evidence type="ECO:0000259" key="1">
    <source>
        <dbReference type="Pfam" id="PF08325"/>
    </source>
</evidence>
<evidence type="ECO:0000313" key="3">
    <source>
        <dbReference type="Proteomes" id="UP000648239"/>
    </source>
</evidence>